<feature type="domain" description="HTH tetR-type" evidence="4">
    <location>
        <begin position="10"/>
        <end position="70"/>
    </location>
</feature>
<name>A0AAX0RYM6_9BACI</name>
<feature type="DNA-binding region" description="H-T-H motif" evidence="3">
    <location>
        <begin position="33"/>
        <end position="52"/>
    </location>
</feature>
<keyword evidence="1" id="KW-0678">Repressor</keyword>
<evidence type="ECO:0000313" key="8">
    <source>
        <dbReference type="Proteomes" id="UP000260457"/>
    </source>
</evidence>
<dbReference type="EMBL" id="CP030926">
    <property type="protein sequence ID" value="AXN41378.1"/>
    <property type="molecule type" value="Genomic_DNA"/>
</dbReference>
<evidence type="ECO:0000313" key="5">
    <source>
        <dbReference type="EMBL" id="AXN41378.1"/>
    </source>
</evidence>
<evidence type="ECO:0000259" key="4">
    <source>
        <dbReference type="PROSITE" id="PS50977"/>
    </source>
</evidence>
<evidence type="ECO:0000313" key="7">
    <source>
        <dbReference type="Proteomes" id="UP000220106"/>
    </source>
</evidence>
<keyword evidence="2 3" id="KW-0238">DNA-binding</keyword>
<proteinExistence type="predicted"/>
<evidence type="ECO:0000256" key="3">
    <source>
        <dbReference type="PROSITE-ProRule" id="PRU00335"/>
    </source>
</evidence>
<dbReference type="Pfam" id="PF00440">
    <property type="entry name" value="TetR_N"/>
    <property type="match status" value="1"/>
</dbReference>
<sequence length="207" mass="24573">MFSKFLNMDKEKQDRIINAAIKEFAQKGYDNASTNEIVKEAGISKGLLFHYFQNKKQLYLFLYEHMIDILMDKIMEKINWEEKDIFVRYRQIALLKIEIYQIYPEMLNFVKSIYKDSSPAVKIDINSRGKELFESSFNKLFSDIDLSKFKKGIDIKKAINIINWTLEGFAYQMQEKVSSLSLEQIASDKTMEEMEEYLEILRDSLYE</sequence>
<reference evidence="6 7" key="1">
    <citation type="submission" date="2017-09" db="EMBL/GenBank/DDBJ databases">
        <title>Large-scale bioinformatics analysis of Bacillus genomes uncovers conserved roles of natural products in bacterial physiology.</title>
        <authorList>
            <consortium name="Agbiome Team Llc"/>
            <person name="Bleich R.M."/>
            <person name="Kirk G.J."/>
            <person name="Santa Maria K.C."/>
            <person name="Allen S.E."/>
            <person name="Farag S."/>
            <person name="Shank E.A."/>
            <person name="Bowers A."/>
        </authorList>
    </citation>
    <scope>NUCLEOTIDE SEQUENCE [LARGE SCALE GENOMIC DNA]</scope>
    <source>
        <strain evidence="6 7">AFS003229</strain>
    </source>
</reference>
<dbReference type="InterPro" id="IPR009057">
    <property type="entry name" value="Homeodomain-like_sf"/>
</dbReference>
<dbReference type="SUPFAM" id="SSF48498">
    <property type="entry name" value="Tetracyclin repressor-like, C-terminal domain"/>
    <property type="match status" value="1"/>
</dbReference>
<dbReference type="PROSITE" id="PS01081">
    <property type="entry name" value="HTH_TETR_1"/>
    <property type="match status" value="1"/>
</dbReference>
<dbReference type="Gene3D" id="1.10.10.60">
    <property type="entry name" value="Homeodomain-like"/>
    <property type="match status" value="1"/>
</dbReference>
<dbReference type="InterPro" id="IPR036271">
    <property type="entry name" value="Tet_transcr_reg_TetR-rel_C_sf"/>
</dbReference>
<dbReference type="Proteomes" id="UP000220106">
    <property type="component" value="Unassembled WGS sequence"/>
</dbReference>
<dbReference type="InterPro" id="IPR023772">
    <property type="entry name" value="DNA-bd_HTH_TetR-type_CS"/>
</dbReference>
<dbReference type="GO" id="GO:0003677">
    <property type="term" value="F:DNA binding"/>
    <property type="evidence" value="ECO:0007669"/>
    <property type="project" value="UniProtKB-UniRule"/>
</dbReference>
<dbReference type="Gene3D" id="1.10.357.10">
    <property type="entry name" value="Tetracycline Repressor, domain 2"/>
    <property type="match status" value="1"/>
</dbReference>
<reference evidence="5 8" key="2">
    <citation type="submission" date="2018-07" db="EMBL/GenBank/DDBJ databases">
        <title>The molecular basis for the intramolecular migration of carboxyl group in the catabolism of para-hydroxybenzoate via gentisate.</title>
        <authorList>
            <person name="Zhao H."/>
            <person name="Xu Y."/>
            <person name="Lin S."/>
            <person name="Spain J.C."/>
            <person name="Zhou N.-Y."/>
        </authorList>
    </citation>
    <scope>NUCLEOTIDE SEQUENCE [LARGE SCALE GENOMIC DNA]</scope>
    <source>
        <strain evidence="5 8">PHB-7a</strain>
    </source>
</reference>
<dbReference type="InterPro" id="IPR001647">
    <property type="entry name" value="HTH_TetR"/>
</dbReference>
<dbReference type="InterPro" id="IPR050624">
    <property type="entry name" value="HTH-type_Tx_Regulator"/>
</dbReference>
<accession>A0AAX0RYM6</accession>
<dbReference type="Proteomes" id="UP000260457">
    <property type="component" value="Chromosome"/>
</dbReference>
<dbReference type="PANTHER" id="PTHR43479">
    <property type="entry name" value="ACREF/ENVCD OPERON REPRESSOR-RELATED"/>
    <property type="match status" value="1"/>
</dbReference>
<dbReference type="PRINTS" id="PR00455">
    <property type="entry name" value="HTHTETR"/>
</dbReference>
<organism evidence="6 7">
    <name type="scientific">Peribacillus butanolivorans</name>
    <dbReference type="NCBI Taxonomy" id="421767"/>
    <lineage>
        <taxon>Bacteria</taxon>
        <taxon>Bacillati</taxon>
        <taxon>Bacillota</taxon>
        <taxon>Bacilli</taxon>
        <taxon>Bacillales</taxon>
        <taxon>Bacillaceae</taxon>
        <taxon>Peribacillus</taxon>
    </lineage>
</organism>
<dbReference type="PANTHER" id="PTHR43479:SF11">
    <property type="entry name" value="ACREF_ENVCD OPERON REPRESSOR-RELATED"/>
    <property type="match status" value="1"/>
</dbReference>
<keyword evidence="8" id="KW-1185">Reference proteome</keyword>
<protein>
    <submittedName>
        <fullName evidence="6">TetR family transcriptional regulator</fullName>
    </submittedName>
    <submittedName>
        <fullName evidence="5">TetR/AcrR family transcriptional regulator</fullName>
    </submittedName>
</protein>
<gene>
    <name evidence="6" type="ORF">CN689_26045</name>
    <name evidence="5" type="ORF">DTO10_25375</name>
</gene>
<evidence type="ECO:0000313" key="6">
    <source>
        <dbReference type="EMBL" id="PEJ25813.1"/>
    </source>
</evidence>
<dbReference type="EMBL" id="NUEQ01000116">
    <property type="protein sequence ID" value="PEJ25813.1"/>
    <property type="molecule type" value="Genomic_DNA"/>
</dbReference>
<evidence type="ECO:0000256" key="1">
    <source>
        <dbReference type="ARBA" id="ARBA00022491"/>
    </source>
</evidence>
<dbReference type="AlphaFoldDB" id="A0AAX0RYM6"/>
<dbReference type="KEGG" id="pbut:DTO10_25375"/>
<dbReference type="SUPFAM" id="SSF46689">
    <property type="entry name" value="Homeodomain-like"/>
    <property type="match status" value="1"/>
</dbReference>
<dbReference type="PROSITE" id="PS50977">
    <property type="entry name" value="HTH_TETR_2"/>
    <property type="match status" value="1"/>
</dbReference>
<evidence type="ECO:0000256" key="2">
    <source>
        <dbReference type="ARBA" id="ARBA00023125"/>
    </source>
</evidence>